<proteinExistence type="predicted"/>
<reference evidence="2" key="1">
    <citation type="submission" date="2020-04" db="EMBL/GenBank/DDBJ databases">
        <title>Deep metagenomics examines the oral microbiome during advanced dental caries in children, revealing novel taxa and co-occurrences with host molecules.</title>
        <authorList>
            <person name="Baker J.L."/>
            <person name="Morton J.T."/>
            <person name="Dinis M."/>
            <person name="Alvarez R."/>
            <person name="Tran N.C."/>
            <person name="Knight R."/>
            <person name="Edlund A."/>
        </authorList>
    </citation>
    <scope>NUCLEOTIDE SEQUENCE</scope>
    <source>
        <strain evidence="2">JCVI_3_bin.11</strain>
    </source>
</reference>
<name>A0A9D5X2B7_9ACTN</name>
<accession>A0A9D5X2B7</accession>
<dbReference type="InterPro" id="IPR000182">
    <property type="entry name" value="GNAT_dom"/>
</dbReference>
<organism evidence="2 3">
    <name type="scientific">Lancefieldella parvula</name>
    <dbReference type="NCBI Taxonomy" id="1382"/>
    <lineage>
        <taxon>Bacteria</taxon>
        <taxon>Bacillati</taxon>
        <taxon>Actinomycetota</taxon>
        <taxon>Coriobacteriia</taxon>
        <taxon>Coriobacteriales</taxon>
        <taxon>Atopobiaceae</taxon>
        <taxon>Lancefieldella</taxon>
    </lineage>
</organism>
<dbReference type="Gene3D" id="3.40.630.30">
    <property type="match status" value="1"/>
</dbReference>
<dbReference type="AlphaFoldDB" id="A0A9D5X2B7"/>
<evidence type="ECO:0000313" key="3">
    <source>
        <dbReference type="Proteomes" id="UP000787322"/>
    </source>
</evidence>
<dbReference type="SUPFAM" id="SSF55729">
    <property type="entry name" value="Acyl-CoA N-acyltransferases (Nat)"/>
    <property type="match status" value="1"/>
</dbReference>
<evidence type="ECO:0000259" key="1">
    <source>
        <dbReference type="PROSITE" id="PS51186"/>
    </source>
</evidence>
<dbReference type="PROSITE" id="PS51186">
    <property type="entry name" value="GNAT"/>
    <property type="match status" value="1"/>
</dbReference>
<feature type="domain" description="N-acetyltransferase" evidence="1">
    <location>
        <begin position="1"/>
        <end position="164"/>
    </location>
</feature>
<evidence type="ECO:0000313" key="2">
    <source>
        <dbReference type="EMBL" id="MBF4802259.1"/>
    </source>
</evidence>
<dbReference type="EMBL" id="JABZGU010000003">
    <property type="protein sequence ID" value="MBF4802259.1"/>
    <property type="molecule type" value="Genomic_DNA"/>
</dbReference>
<gene>
    <name evidence="2" type="ORF">HXK24_00275</name>
</gene>
<dbReference type="Proteomes" id="UP000787322">
    <property type="component" value="Unassembled WGS sequence"/>
</dbReference>
<protein>
    <submittedName>
        <fullName evidence="2">GNAT family N-acetyltransferase</fullName>
    </submittedName>
</protein>
<comment type="caution">
    <text evidence="2">The sequence shown here is derived from an EMBL/GenBank/DDBJ whole genome shotgun (WGS) entry which is preliminary data.</text>
</comment>
<dbReference type="GO" id="GO:0016747">
    <property type="term" value="F:acyltransferase activity, transferring groups other than amino-acyl groups"/>
    <property type="evidence" value="ECO:0007669"/>
    <property type="project" value="InterPro"/>
</dbReference>
<sequence length="164" mass="18359">MHIRRAAAKALSAVADLYDTGRQTMYQQNNTFQWNENYPLLEDAVADYERCGLFVVAEDETSEEIIGCFSLLPGPDEAYVNIAEGAWINSLDYVVIHRVAVKYTGHGIASFIFNWICENYSNVRADTHEANVAMTTTLTHAGFVYCGKVVGHDKTPRDAFHFVA</sequence>
<dbReference type="InterPro" id="IPR016181">
    <property type="entry name" value="Acyl_CoA_acyltransferase"/>
</dbReference>